<dbReference type="NCBIfam" id="TIGR01599">
    <property type="entry name" value="PYST-A"/>
    <property type="match status" value="1"/>
</dbReference>
<name>A0A1D3L9A5_PLACU</name>
<evidence type="ECO:0000313" key="4">
    <source>
        <dbReference type="Proteomes" id="UP000195489"/>
    </source>
</evidence>
<feature type="signal peptide" evidence="2">
    <location>
        <begin position="1"/>
        <end position="25"/>
    </location>
</feature>
<feature type="compositionally biased region" description="Polar residues" evidence="1">
    <location>
        <begin position="114"/>
        <end position="124"/>
    </location>
</feature>
<evidence type="ECO:0000256" key="1">
    <source>
        <dbReference type="SAM" id="MobiDB-lite"/>
    </source>
</evidence>
<evidence type="ECO:0000256" key="2">
    <source>
        <dbReference type="SAM" id="SignalP"/>
    </source>
</evidence>
<dbReference type="InterPro" id="IPR006486">
    <property type="entry name" value="PYST_A"/>
</dbReference>
<sequence length="572" mass="65415">MNKRYIKTVFIILSLVAYASNKAHASEADSETENLNSVSTENLATNENQENGELVESHDPEAPQDEEGEENYASEETQGEQGEENYGSSETQGDEEEENYGSSETQGEQGEENYGSSETLNYQGEENYAPEETQGEQGEENYAYEETQGEQGEENYAYEETQVEQGEENYAYEETQVEQGEENYAYEETQVGQGEENYAYEETQVGQGEENYGSSETLNYQGEENYAPEETQAEVIVENYGSSETLNEQIEESDAPKETQGEVIVENNAPEEAQAEEIVENNAPEETQAEEIVENNAPEETHAEVIVENNAPEETQAEEIVENNPPKETKKEELVEYSEADVNERAHEIMSKVLDRVRRYSDIYNTQNCFYFPNPTRYVCFTVDENVEIARFHLVIQDLNKYDAIVNFLRGIDDIYHFGRKDDKAIIIGKYGPNLQMLQRYKKTAENRPNIYSFGLFTTVDDSEDMSIIAKTWADIYDVKHVYKKNGEKSGKTTKRFHTANDLGKASEDVVMHNMFTDLSGFVVKRHEDNIGVTYVEYNPRFKHDPDNFKKANDRANSMRDLMDRMYAILNQ</sequence>
<gene>
    <name evidence="3" type="ORF">PCHCB_000526000</name>
</gene>
<dbReference type="AlphaFoldDB" id="A0A1D3L9A5"/>
<reference evidence="3 4" key="1">
    <citation type="submission" date="2016-08" db="EMBL/GenBank/DDBJ databases">
        <authorList>
            <consortium name="Pathogen Informatics"/>
        </authorList>
    </citation>
    <scope>NUCLEOTIDE SEQUENCE [LARGE SCALE GENOMIC DNA]</scope>
    <source>
        <strain evidence="3 4">CB</strain>
    </source>
</reference>
<feature type="region of interest" description="Disordered" evidence="1">
    <location>
        <begin position="25"/>
        <end position="154"/>
    </location>
</feature>
<feature type="region of interest" description="Disordered" evidence="1">
    <location>
        <begin position="243"/>
        <end position="289"/>
    </location>
</feature>
<feature type="chain" id="PRO_5008917393" evidence="2">
    <location>
        <begin position="26"/>
        <end position="572"/>
    </location>
</feature>
<protein>
    <submittedName>
        <fullName evidence="3">Fam-a protein</fullName>
    </submittedName>
</protein>
<organism evidence="3 4">
    <name type="scientific">Plasmodium chabaudi chabaudi</name>
    <dbReference type="NCBI Taxonomy" id="31271"/>
    <lineage>
        <taxon>Eukaryota</taxon>
        <taxon>Sar</taxon>
        <taxon>Alveolata</taxon>
        <taxon>Apicomplexa</taxon>
        <taxon>Aconoidasida</taxon>
        <taxon>Haemosporida</taxon>
        <taxon>Plasmodiidae</taxon>
        <taxon>Plasmodium</taxon>
        <taxon>Plasmodium (Vinckeia)</taxon>
    </lineage>
</organism>
<keyword evidence="2" id="KW-0732">Signal</keyword>
<evidence type="ECO:0000313" key="3">
    <source>
        <dbReference type="EMBL" id="SCL89507.1"/>
    </source>
</evidence>
<feature type="compositionally biased region" description="Acidic residues" evidence="1">
    <location>
        <begin position="62"/>
        <end position="83"/>
    </location>
</feature>
<proteinExistence type="predicted"/>
<accession>A0A1D3L9A5</accession>
<feature type="compositionally biased region" description="Polar residues" evidence="1">
    <location>
        <begin position="33"/>
        <end position="51"/>
    </location>
</feature>
<feature type="region of interest" description="Disordered" evidence="1">
    <location>
        <begin position="309"/>
        <end position="332"/>
    </location>
</feature>
<feature type="region of interest" description="Disordered" evidence="1">
    <location>
        <begin position="189"/>
        <end position="216"/>
    </location>
</feature>
<feature type="compositionally biased region" description="Acidic residues" evidence="1">
    <location>
        <begin position="133"/>
        <end position="154"/>
    </location>
</feature>
<dbReference type="EMBL" id="FMIM01000305">
    <property type="protein sequence ID" value="SCL89507.1"/>
    <property type="molecule type" value="Genomic_DNA"/>
</dbReference>
<dbReference type="Proteomes" id="UP000195489">
    <property type="component" value="Unassembled WGS sequence"/>
</dbReference>